<comment type="subcellular location">
    <subcellularLocation>
        <location evidence="1">Membrane</location>
        <topology evidence="1">Single-pass membrane protein</topology>
    </subcellularLocation>
</comment>
<organism evidence="10 11">
    <name type="scientific">Candidatus Woesebacteria bacterium RBG_16_39_8b</name>
    <dbReference type="NCBI Taxonomy" id="1802482"/>
    <lineage>
        <taxon>Bacteria</taxon>
        <taxon>Candidatus Woeseibacteriota</taxon>
    </lineage>
</organism>
<protein>
    <recommendedName>
        <fullName evidence="12">Sec-independent protein translocase protein TatA</fullName>
    </recommendedName>
</protein>
<dbReference type="EMBL" id="MGFU01000060">
    <property type="protein sequence ID" value="OGM11340.1"/>
    <property type="molecule type" value="Genomic_DNA"/>
</dbReference>
<dbReference type="GO" id="GO:0015031">
    <property type="term" value="P:protein transport"/>
    <property type="evidence" value="ECO:0007669"/>
    <property type="project" value="UniProtKB-KW"/>
</dbReference>
<reference evidence="10 11" key="1">
    <citation type="journal article" date="2016" name="Nat. Commun.">
        <title>Thousands of microbial genomes shed light on interconnected biogeochemical processes in an aquifer system.</title>
        <authorList>
            <person name="Anantharaman K."/>
            <person name="Brown C.T."/>
            <person name="Hug L.A."/>
            <person name="Sharon I."/>
            <person name="Castelle C.J."/>
            <person name="Probst A.J."/>
            <person name="Thomas B.C."/>
            <person name="Singh A."/>
            <person name="Wilkins M.J."/>
            <person name="Karaoz U."/>
            <person name="Brodie E.L."/>
            <person name="Williams K.H."/>
            <person name="Hubbard S.S."/>
            <person name="Banfield J.F."/>
        </authorList>
    </citation>
    <scope>NUCLEOTIDE SEQUENCE [LARGE SCALE GENOMIC DNA]</scope>
</reference>
<dbReference type="Gene3D" id="1.20.5.3310">
    <property type="match status" value="1"/>
</dbReference>
<keyword evidence="2" id="KW-0813">Transport</keyword>
<comment type="caution">
    <text evidence="10">The sequence shown here is derived from an EMBL/GenBank/DDBJ whole genome shotgun (WGS) entry which is preliminary data.</text>
</comment>
<evidence type="ECO:0000256" key="9">
    <source>
        <dbReference type="SAM" id="Phobius"/>
    </source>
</evidence>
<evidence type="ECO:0008006" key="12">
    <source>
        <dbReference type="Google" id="ProtNLM"/>
    </source>
</evidence>
<evidence type="ECO:0000256" key="5">
    <source>
        <dbReference type="ARBA" id="ARBA00022989"/>
    </source>
</evidence>
<evidence type="ECO:0000256" key="4">
    <source>
        <dbReference type="ARBA" id="ARBA00022927"/>
    </source>
</evidence>
<proteinExistence type="predicted"/>
<evidence type="ECO:0000256" key="1">
    <source>
        <dbReference type="ARBA" id="ARBA00004167"/>
    </source>
</evidence>
<keyword evidence="4" id="KW-0653">Protein transport</keyword>
<keyword evidence="7 9" id="KW-0472">Membrane</keyword>
<dbReference type="PANTHER" id="PTHR42982">
    <property type="entry name" value="SEC-INDEPENDENT PROTEIN TRANSLOCASE PROTEIN TATA"/>
    <property type="match status" value="1"/>
</dbReference>
<dbReference type="AlphaFoldDB" id="A0A1F7X8H8"/>
<feature type="compositionally biased region" description="Polar residues" evidence="8">
    <location>
        <begin position="58"/>
        <end position="67"/>
    </location>
</feature>
<sequence length="82" mass="9004">MLGNLGTAELLIIAIVVLVFFGSKKLNELARGLGESTKEYKKIRRDFHSAVSEDKVETPTTVKNSAKVNKPSKEESKKGGDR</sequence>
<accession>A0A1F7X8H8</accession>
<keyword evidence="6" id="KW-0811">Translocation</keyword>
<evidence type="ECO:0000256" key="3">
    <source>
        <dbReference type="ARBA" id="ARBA00022692"/>
    </source>
</evidence>
<feature type="region of interest" description="Disordered" evidence="8">
    <location>
        <begin position="52"/>
        <end position="82"/>
    </location>
</feature>
<evidence type="ECO:0000256" key="2">
    <source>
        <dbReference type="ARBA" id="ARBA00022448"/>
    </source>
</evidence>
<gene>
    <name evidence="10" type="ORF">A2V80_01415</name>
</gene>
<dbReference type="Pfam" id="PF02416">
    <property type="entry name" value="TatA_B_E"/>
    <property type="match status" value="1"/>
</dbReference>
<evidence type="ECO:0000313" key="10">
    <source>
        <dbReference type="EMBL" id="OGM11340.1"/>
    </source>
</evidence>
<keyword evidence="3 9" id="KW-0812">Transmembrane</keyword>
<dbReference type="InterPro" id="IPR003369">
    <property type="entry name" value="TatA/B/E"/>
</dbReference>
<name>A0A1F7X8H8_9BACT</name>
<evidence type="ECO:0000256" key="7">
    <source>
        <dbReference type="ARBA" id="ARBA00023136"/>
    </source>
</evidence>
<evidence type="ECO:0000256" key="6">
    <source>
        <dbReference type="ARBA" id="ARBA00023010"/>
    </source>
</evidence>
<dbReference type="Proteomes" id="UP000179013">
    <property type="component" value="Unassembled WGS sequence"/>
</dbReference>
<dbReference type="GO" id="GO:0016020">
    <property type="term" value="C:membrane"/>
    <property type="evidence" value="ECO:0007669"/>
    <property type="project" value="UniProtKB-ARBA"/>
</dbReference>
<feature type="transmembrane region" description="Helical" evidence="9">
    <location>
        <begin position="6"/>
        <end position="23"/>
    </location>
</feature>
<evidence type="ECO:0000313" key="11">
    <source>
        <dbReference type="Proteomes" id="UP000179013"/>
    </source>
</evidence>
<keyword evidence="5 9" id="KW-1133">Transmembrane helix</keyword>
<evidence type="ECO:0000256" key="8">
    <source>
        <dbReference type="SAM" id="MobiDB-lite"/>
    </source>
</evidence>
<dbReference type="PANTHER" id="PTHR42982:SF1">
    <property type="entry name" value="SEC-INDEPENDENT PROTEIN TRANSLOCASE PROTEIN TATA"/>
    <property type="match status" value="1"/>
</dbReference>
<feature type="compositionally biased region" description="Basic and acidic residues" evidence="8">
    <location>
        <begin position="71"/>
        <end position="82"/>
    </location>
</feature>